<dbReference type="AlphaFoldDB" id="A0A016QUW1"/>
<dbReference type="Proteomes" id="UP000020492">
    <property type="component" value="Unassembled WGS sequence"/>
</dbReference>
<evidence type="ECO:0000313" key="3">
    <source>
        <dbReference type="Proteomes" id="UP000020492"/>
    </source>
</evidence>
<feature type="region of interest" description="Disordered" evidence="1">
    <location>
        <begin position="47"/>
        <end position="81"/>
    </location>
</feature>
<sequence length="103" mass="11548">MRYGSSPPTWGTRLAQEDERHVLRFIPTHVGNTLRRLRCARCQAVHPHPRGEHPHPPVEFREQRGSSPPTWGTPTQTPDTVLAGRFIPTHVGNTSSPITSPDE</sequence>
<organism evidence="2 3">
    <name type="scientific">Deinococcus phoenicis</name>
    <dbReference type="NCBI Taxonomy" id="1476583"/>
    <lineage>
        <taxon>Bacteria</taxon>
        <taxon>Thermotogati</taxon>
        <taxon>Deinococcota</taxon>
        <taxon>Deinococci</taxon>
        <taxon>Deinococcales</taxon>
        <taxon>Deinococcaceae</taxon>
        <taxon>Deinococcus</taxon>
    </lineage>
</organism>
<dbReference type="AntiFam" id="ANF00006">
    <property type="entry name" value="Translation of CRISPR region"/>
</dbReference>
<keyword evidence="3" id="KW-1185">Reference proteome</keyword>
<dbReference type="EMBL" id="JHAC01000002">
    <property type="protein sequence ID" value="EYB69781.1"/>
    <property type="molecule type" value="Genomic_DNA"/>
</dbReference>
<name>A0A016QUW1_9DEIO</name>
<evidence type="ECO:0000313" key="2">
    <source>
        <dbReference type="EMBL" id="EYB69781.1"/>
    </source>
</evidence>
<evidence type="ECO:0000256" key="1">
    <source>
        <dbReference type="SAM" id="MobiDB-lite"/>
    </source>
</evidence>
<proteinExistence type="predicted"/>
<accession>A0A016QUW1</accession>
<comment type="caution">
    <text evidence="2">The sequence shown here is derived from an EMBL/GenBank/DDBJ whole genome shotgun (WGS) entry which is preliminary data.</text>
</comment>
<gene>
    <name evidence="2" type="ORF">DEIPH_ctg002orf0119</name>
</gene>
<protein>
    <submittedName>
        <fullName evidence="2">Uncharacterized protein</fullName>
    </submittedName>
</protein>
<reference evidence="2 3" key="1">
    <citation type="submission" date="2014-03" db="EMBL/GenBank/DDBJ databases">
        <title>Draft genome sequence of Deinococcus phoenicis 1P10ME.</title>
        <authorList>
            <person name="Stepanov V.G."/>
            <person name="Vaishampayan P."/>
            <person name="Venkateswaran K."/>
            <person name="Fox G.E."/>
        </authorList>
    </citation>
    <scope>NUCLEOTIDE SEQUENCE [LARGE SCALE GENOMIC DNA]</scope>
    <source>
        <strain evidence="2 3">1P10ME</strain>
    </source>
</reference>
<dbReference type="STRING" id="1476583.DEIPH_ctg002orf0119"/>
<feature type="compositionally biased region" description="Polar residues" evidence="1">
    <location>
        <begin position="65"/>
        <end position="79"/>
    </location>
</feature>
<dbReference type="AntiFam" id="ANF00057">
    <property type="entry name" value="Translation of E. coli type CRISPR repeat"/>
</dbReference>
<feature type="compositionally biased region" description="Basic and acidic residues" evidence="1">
    <location>
        <begin position="49"/>
        <end position="64"/>
    </location>
</feature>